<comment type="caution">
    <text evidence="1">The sequence shown here is derived from an EMBL/GenBank/DDBJ whole genome shotgun (WGS) entry which is preliminary data.</text>
</comment>
<reference evidence="1 2" key="1">
    <citation type="submission" date="2019-02" db="EMBL/GenBank/DDBJ databases">
        <title>Genome analysis provides insights into bioremediation potentialities and Haloocin production by Natrinema altunense strain 4.1R isolated from Chott Douz in Tunisian desert.</title>
        <authorList>
            <person name="Najjari A."/>
            <person name="Youssef N."/>
            <person name="Ben Dhia O."/>
            <person name="Ferjani R."/>
            <person name="El Hidri D."/>
            <person name="Ouzari H.I."/>
            <person name="Cherif A."/>
        </authorList>
    </citation>
    <scope>NUCLEOTIDE SEQUENCE [LARGE SCALE GENOMIC DNA]</scope>
    <source>
        <strain evidence="1 2">4.1R</strain>
    </source>
</reference>
<dbReference type="STRING" id="222984.GCA_000731985_00455"/>
<evidence type="ECO:0000313" key="2">
    <source>
        <dbReference type="Proteomes" id="UP000292704"/>
    </source>
</evidence>
<evidence type="ECO:0000313" key="1">
    <source>
        <dbReference type="EMBL" id="RZH68329.1"/>
    </source>
</evidence>
<dbReference type="AlphaFoldDB" id="A0A482XX92"/>
<protein>
    <recommendedName>
        <fullName evidence="3">DUF1102 domain-containing protein</fullName>
    </recommendedName>
</protein>
<dbReference type="OrthoDB" id="206019at2157"/>
<organism evidence="1 2">
    <name type="scientific">Natrinema altunense</name>
    <dbReference type="NCBI Taxonomy" id="222984"/>
    <lineage>
        <taxon>Archaea</taxon>
        <taxon>Methanobacteriati</taxon>
        <taxon>Methanobacteriota</taxon>
        <taxon>Stenosarchaea group</taxon>
        <taxon>Halobacteria</taxon>
        <taxon>Halobacteriales</taxon>
        <taxon>Natrialbaceae</taxon>
        <taxon>Natrinema</taxon>
    </lineage>
</organism>
<evidence type="ECO:0008006" key="3">
    <source>
        <dbReference type="Google" id="ProtNLM"/>
    </source>
</evidence>
<sequence length="176" mass="17755">MQRRKFVIGMGALASGTAAVIGTGAFSSVEADRQVDVQVTEDANAYLGLDNSGEANDMYFDTSGDEYAVDFVESGNGGNGVNPNADTVAEDVFTITNQGTQPVEVSLSGSGDLSAQLPGSISAPSSDGITVALAEDDGDGDATYELGVGESVNVDFAINSGTANLSGTLTIGAEAR</sequence>
<dbReference type="RefSeq" id="WP_130169375.1">
    <property type="nucleotide sequence ID" value="NZ_SHMR01000001.1"/>
</dbReference>
<name>A0A482XX92_9EURY</name>
<accession>A0A482XX92</accession>
<dbReference type="EMBL" id="SHMR01000001">
    <property type="protein sequence ID" value="RZH68329.1"/>
    <property type="molecule type" value="Genomic_DNA"/>
</dbReference>
<dbReference type="Proteomes" id="UP000292704">
    <property type="component" value="Unassembled WGS sequence"/>
</dbReference>
<proteinExistence type="predicted"/>
<gene>
    <name evidence="1" type="ORF">ELS17_02340</name>
</gene>